<feature type="DNA-binding region" description="H-T-H motif" evidence="4">
    <location>
        <begin position="34"/>
        <end position="53"/>
    </location>
</feature>
<dbReference type="Gene3D" id="1.10.357.10">
    <property type="entry name" value="Tetracycline Repressor, domain 2"/>
    <property type="match status" value="1"/>
</dbReference>
<evidence type="ECO:0000256" key="1">
    <source>
        <dbReference type="ARBA" id="ARBA00023015"/>
    </source>
</evidence>
<dbReference type="SUPFAM" id="SSF46689">
    <property type="entry name" value="Homeodomain-like"/>
    <property type="match status" value="1"/>
</dbReference>
<protein>
    <submittedName>
        <fullName evidence="6">TetR family transcriptional regulator</fullName>
    </submittedName>
</protein>
<proteinExistence type="predicted"/>
<dbReference type="InterPro" id="IPR036271">
    <property type="entry name" value="Tet_transcr_reg_TetR-rel_C_sf"/>
</dbReference>
<dbReference type="SUPFAM" id="SSF48498">
    <property type="entry name" value="Tetracyclin repressor-like, C-terminal domain"/>
    <property type="match status" value="1"/>
</dbReference>
<evidence type="ECO:0000313" key="6">
    <source>
        <dbReference type="EMBL" id="PSL03692.1"/>
    </source>
</evidence>
<evidence type="ECO:0000256" key="4">
    <source>
        <dbReference type="PROSITE-ProRule" id="PRU00335"/>
    </source>
</evidence>
<accession>A0A2P8E2J7</accession>
<dbReference type="RefSeq" id="WP_165358588.1">
    <property type="nucleotide sequence ID" value="NZ_PYGE01000007.1"/>
</dbReference>
<dbReference type="EMBL" id="PYGE01000007">
    <property type="protein sequence ID" value="PSL03692.1"/>
    <property type="molecule type" value="Genomic_DNA"/>
</dbReference>
<dbReference type="AlphaFoldDB" id="A0A2P8E2J7"/>
<sequence length="209" mass="22495">MPAQRKPRRDAEANRQRLLAAASSAMLREGRNVPLADIAAEAGVGVGTFYRRYPDRDALMRDLEHRAYGLLDGILGDIESRGGSGLDAIEGYLVGACAISDQLFLPLHGAPPLMTEEAVAARRSINRRLETFIESGRGDGTIRAAVNATDIITFTALITQPLSYGPDWNHMARRQIAVFLNGLATDGPTGIPGPAVGATDVEEAFQRRV</sequence>
<evidence type="ECO:0000259" key="5">
    <source>
        <dbReference type="PROSITE" id="PS50977"/>
    </source>
</evidence>
<dbReference type="PANTHER" id="PTHR30055">
    <property type="entry name" value="HTH-TYPE TRANSCRIPTIONAL REGULATOR RUTR"/>
    <property type="match status" value="1"/>
</dbReference>
<dbReference type="GO" id="GO:0000976">
    <property type="term" value="F:transcription cis-regulatory region binding"/>
    <property type="evidence" value="ECO:0007669"/>
    <property type="project" value="TreeGrafter"/>
</dbReference>
<evidence type="ECO:0000256" key="2">
    <source>
        <dbReference type="ARBA" id="ARBA00023125"/>
    </source>
</evidence>
<dbReference type="Pfam" id="PF00440">
    <property type="entry name" value="TetR_N"/>
    <property type="match status" value="1"/>
</dbReference>
<evidence type="ECO:0000313" key="7">
    <source>
        <dbReference type="Proteomes" id="UP000243528"/>
    </source>
</evidence>
<dbReference type="PROSITE" id="PS50977">
    <property type="entry name" value="HTH_TETR_2"/>
    <property type="match status" value="1"/>
</dbReference>
<dbReference type="Proteomes" id="UP000243528">
    <property type="component" value="Unassembled WGS sequence"/>
</dbReference>
<dbReference type="PANTHER" id="PTHR30055:SF234">
    <property type="entry name" value="HTH-TYPE TRANSCRIPTIONAL REGULATOR BETI"/>
    <property type="match status" value="1"/>
</dbReference>
<keyword evidence="1" id="KW-0805">Transcription regulation</keyword>
<name>A0A2P8E2J7_9ACTN</name>
<feature type="domain" description="HTH tetR-type" evidence="5">
    <location>
        <begin position="12"/>
        <end position="71"/>
    </location>
</feature>
<dbReference type="InterPro" id="IPR009057">
    <property type="entry name" value="Homeodomain-like_sf"/>
</dbReference>
<dbReference type="InterPro" id="IPR001647">
    <property type="entry name" value="HTH_TetR"/>
</dbReference>
<dbReference type="InterPro" id="IPR050109">
    <property type="entry name" value="HTH-type_TetR-like_transc_reg"/>
</dbReference>
<keyword evidence="2 4" id="KW-0238">DNA-binding</keyword>
<dbReference type="GO" id="GO:0003700">
    <property type="term" value="F:DNA-binding transcription factor activity"/>
    <property type="evidence" value="ECO:0007669"/>
    <property type="project" value="TreeGrafter"/>
</dbReference>
<keyword evidence="7" id="KW-1185">Reference proteome</keyword>
<organism evidence="6 7">
    <name type="scientific">Haloactinopolyspora alba</name>
    <dbReference type="NCBI Taxonomy" id="648780"/>
    <lineage>
        <taxon>Bacteria</taxon>
        <taxon>Bacillati</taxon>
        <taxon>Actinomycetota</taxon>
        <taxon>Actinomycetes</taxon>
        <taxon>Jiangellales</taxon>
        <taxon>Jiangellaceae</taxon>
        <taxon>Haloactinopolyspora</taxon>
    </lineage>
</organism>
<comment type="caution">
    <text evidence="6">The sequence shown here is derived from an EMBL/GenBank/DDBJ whole genome shotgun (WGS) entry which is preliminary data.</text>
</comment>
<gene>
    <name evidence="6" type="ORF">CLV30_107173</name>
</gene>
<evidence type="ECO:0000256" key="3">
    <source>
        <dbReference type="ARBA" id="ARBA00023163"/>
    </source>
</evidence>
<keyword evidence="3" id="KW-0804">Transcription</keyword>
<reference evidence="6 7" key="1">
    <citation type="submission" date="2018-03" db="EMBL/GenBank/DDBJ databases">
        <title>Genomic Encyclopedia of Archaeal and Bacterial Type Strains, Phase II (KMG-II): from individual species to whole genera.</title>
        <authorList>
            <person name="Goeker M."/>
        </authorList>
    </citation>
    <scope>NUCLEOTIDE SEQUENCE [LARGE SCALE GENOMIC DNA]</scope>
    <source>
        <strain evidence="6 7">DSM 45211</strain>
    </source>
</reference>